<dbReference type="SUPFAM" id="SSF53474">
    <property type="entry name" value="alpha/beta-Hydrolases"/>
    <property type="match status" value="1"/>
</dbReference>
<dbReference type="Gene3D" id="3.40.50.1820">
    <property type="entry name" value="alpha/beta hydrolase"/>
    <property type="match status" value="1"/>
</dbReference>
<gene>
    <name evidence="2" type="ORF">AAF712_001592</name>
</gene>
<feature type="domain" description="AB hydrolase-1" evidence="1">
    <location>
        <begin position="8"/>
        <end position="208"/>
    </location>
</feature>
<keyword evidence="3" id="KW-1185">Reference proteome</keyword>
<sequence length="224" mass="24862">MIKSKLRGHRMVAVGHSAGAGVAMLTMKYAYDARIKFLGTVIIEPTIFTRQIFRDTYEERIAGIKMSQKVTLRRKDNWAGREDALNYMKQRAPWSTWDESVLKLYVEHGLHATGPDGAVTLKCSKEKESAIYADIDGLQESAEIFEDLCRKVPIHVVWGGKHDFTSFSPQLKADLLNPDSGRIAATVTVVPGGGHMVPLQQPTRVADALCQILDTLPSKILAKL</sequence>
<organism evidence="2 3">
    <name type="scientific">Marasmius tenuissimus</name>
    <dbReference type="NCBI Taxonomy" id="585030"/>
    <lineage>
        <taxon>Eukaryota</taxon>
        <taxon>Fungi</taxon>
        <taxon>Dikarya</taxon>
        <taxon>Basidiomycota</taxon>
        <taxon>Agaricomycotina</taxon>
        <taxon>Agaricomycetes</taxon>
        <taxon>Agaricomycetidae</taxon>
        <taxon>Agaricales</taxon>
        <taxon>Marasmiineae</taxon>
        <taxon>Marasmiaceae</taxon>
        <taxon>Marasmius</taxon>
    </lineage>
</organism>
<evidence type="ECO:0000313" key="2">
    <source>
        <dbReference type="EMBL" id="KAL0071034.1"/>
    </source>
</evidence>
<evidence type="ECO:0000313" key="3">
    <source>
        <dbReference type="Proteomes" id="UP001437256"/>
    </source>
</evidence>
<dbReference type="InterPro" id="IPR029058">
    <property type="entry name" value="AB_hydrolase_fold"/>
</dbReference>
<comment type="caution">
    <text evidence="2">The sequence shown here is derived from an EMBL/GenBank/DDBJ whole genome shotgun (WGS) entry which is preliminary data.</text>
</comment>
<reference evidence="2 3" key="1">
    <citation type="submission" date="2024-05" db="EMBL/GenBank/DDBJ databases">
        <title>A draft genome resource for the thread blight pathogen Marasmius tenuissimus strain MS-2.</title>
        <authorList>
            <person name="Yulfo-Soto G.E."/>
            <person name="Baruah I.K."/>
            <person name="Amoako-Attah I."/>
            <person name="Bukari Y."/>
            <person name="Meinhardt L.W."/>
            <person name="Bailey B.A."/>
            <person name="Cohen S.P."/>
        </authorList>
    </citation>
    <scope>NUCLEOTIDE SEQUENCE [LARGE SCALE GENOMIC DNA]</scope>
    <source>
        <strain evidence="2 3">MS-2</strain>
    </source>
</reference>
<dbReference type="EMBL" id="JBBXMP010000004">
    <property type="protein sequence ID" value="KAL0071034.1"/>
    <property type="molecule type" value="Genomic_DNA"/>
</dbReference>
<dbReference type="InterPro" id="IPR000073">
    <property type="entry name" value="AB_hydrolase_1"/>
</dbReference>
<accession>A0ABR3ADI7</accession>
<dbReference type="Pfam" id="PF12697">
    <property type="entry name" value="Abhydrolase_6"/>
    <property type="match status" value="1"/>
</dbReference>
<proteinExistence type="predicted"/>
<dbReference type="Proteomes" id="UP001437256">
    <property type="component" value="Unassembled WGS sequence"/>
</dbReference>
<name>A0ABR3ADI7_9AGAR</name>
<protein>
    <recommendedName>
        <fullName evidence="1">AB hydrolase-1 domain-containing protein</fullName>
    </recommendedName>
</protein>
<evidence type="ECO:0000259" key="1">
    <source>
        <dbReference type="Pfam" id="PF12697"/>
    </source>
</evidence>